<proteinExistence type="predicted"/>
<accession>A0A226X587</accession>
<organism evidence="1 2">
    <name type="scientific">Caballeronia sordidicola</name>
    <name type="common">Burkholderia sordidicola</name>
    <dbReference type="NCBI Taxonomy" id="196367"/>
    <lineage>
        <taxon>Bacteria</taxon>
        <taxon>Pseudomonadati</taxon>
        <taxon>Pseudomonadota</taxon>
        <taxon>Betaproteobacteria</taxon>
        <taxon>Burkholderiales</taxon>
        <taxon>Burkholderiaceae</taxon>
        <taxon>Caballeronia</taxon>
    </lineage>
</organism>
<dbReference type="EMBL" id="MTHB01000057">
    <property type="protein sequence ID" value="OXC78601.1"/>
    <property type="molecule type" value="Genomic_DNA"/>
</dbReference>
<evidence type="ECO:0000313" key="1">
    <source>
        <dbReference type="EMBL" id="OXC78601.1"/>
    </source>
</evidence>
<name>A0A226X587_CABSO</name>
<dbReference type="RefSeq" id="WP_218827254.1">
    <property type="nucleotide sequence ID" value="NZ_MTHB01000057.1"/>
</dbReference>
<gene>
    <name evidence="1" type="ORF">BSU04_10755</name>
</gene>
<reference evidence="2" key="1">
    <citation type="submission" date="2017-01" db="EMBL/GenBank/DDBJ databases">
        <title>Genome Analysis of Deinococcus marmoris KOPRI26562.</title>
        <authorList>
            <person name="Kim J.H."/>
            <person name="Oh H.-M."/>
        </authorList>
    </citation>
    <scope>NUCLEOTIDE SEQUENCE [LARGE SCALE GENOMIC DNA]</scope>
    <source>
        <strain evidence="2">PAMC 26633</strain>
    </source>
</reference>
<evidence type="ECO:0000313" key="2">
    <source>
        <dbReference type="Proteomes" id="UP000214720"/>
    </source>
</evidence>
<sequence length="88" mass="9672">MAKQPEDTPTTDLFDSALSENVGHTLQFGKTGAGKTVWSVAESVSRSRTFRARRKLFPSDGTSRDTAACELCGTRHQDPSKRTRWGGK</sequence>
<protein>
    <submittedName>
        <fullName evidence="1">Uncharacterized protein</fullName>
    </submittedName>
</protein>
<dbReference type="Proteomes" id="UP000214720">
    <property type="component" value="Unassembled WGS sequence"/>
</dbReference>
<dbReference type="AlphaFoldDB" id="A0A226X587"/>
<comment type="caution">
    <text evidence="1">The sequence shown here is derived from an EMBL/GenBank/DDBJ whole genome shotgun (WGS) entry which is preliminary data.</text>
</comment>